<reference evidence="2 3" key="1">
    <citation type="journal article" date="2013" name="J. Microbiol. Biotechnol.">
        <title>Novosphingobium ginsenosidimutans sp. nov., with the ability to convert ginsenoside.</title>
        <authorList>
            <person name="Kim J.K."/>
            <person name="He D."/>
            <person name="Liu Q.M."/>
            <person name="Park H.Y."/>
            <person name="Jung M.S."/>
            <person name="Yoon M.H."/>
            <person name="Kim S.C."/>
            <person name="Im W.T."/>
        </authorList>
    </citation>
    <scope>NUCLEOTIDE SEQUENCE [LARGE SCALE GENOMIC DNA]</scope>
    <source>
        <strain evidence="2 3">FW-6</strain>
    </source>
</reference>
<feature type="signal peptide" evidence="1">
    <location>
        <begin position="1"/>
        <end position="21"/>
    </location>
</feature>
<protein>
    <recommendedName>
        <fullName evidence="4">DUF1330 domain-containing protein</fullName>
    </recommendedName>
</protein>
<dbReference type="EMBL" id="CP042345">
    <property type="protein sequence ID" value="QEA17460.1"/>
    <property type="molecule type" value="Genomic_DNA"/>
</dbReference>
<evidence type="ECO:0008006" key="4">
    <source>
        <dbReference type="Google" id="ProtNLM"/>
    </source>
</evidence>
<evidence type="ECO:0000256" key="1">
    <source>
        <dbReference type="SAM" id="SignalP"/>
    </source>
</evidence>
<accession>A0A5B8S9P6</accession>
<sequence length="146" mass="16384">MLKAAVLAATLSFACATPAFADDPWPNEEGDYVQVGMISVEDGHDLEYMTHMAGQWRKGQDFAVAQGWITSYEILVNLNKRPGEPDYYLITRFPRFADKAEAKKRDEAYDAHMKMTVADAQAGSAARAKYRTVMGSQMLRALVWKK</sequence>
<keyword evidence="3" id="KW-1185">Reference proteome</keyword>
<feature type="chain" id="PRO_5022918975" description="DUF1330 domain-containing protein" evidence="1">
    <location>
        <begin position="22"/>
        <end position="146"/>
    </location>
</feature>
<keyword evidence="1" id="KW-0732">Signal</keyword>
<gene>
    <name evidence="2" type="ORF">FRF71_04755</name>
</gene>
<name>A0A5B8S9P6_9SPHN</name>
<organism evidence="2 3">
    <name type="scientific">Novosphingobium ginsenosidimutans</name>
    <dbReference type="NCBI Taxonomy" id="1176536"/>
    <lineage>
        <taxon>Bacteria</taxon>
        <taxon>Pseudomonadati</taxon>
        <taxon>Pseudomonadota</taxon>
        <taxon>Alphaproteobacteria</taxon>
        <taxon>Sphingomonadales</taxon>
        <taxon>Sphingomonadaceae</taxon>
        <taxon>Novosphingobium</taxon>
    </lineage>
</organism>
<dbReference type="AlphaFoldDB" id="A0A5B8S9P6"/>
<dbReference type="KEGG" id="ngf:FRF71_04755"/>
<evidence type="ECO:0000313" key="2">
    <source>
        <dbReference type="EMBL" id="QEA17460.1"/>
    </source>
</evidence>
<dbReference type="PROSITE" id="PS51257">
    <property type="entry name" value="PROKAR_LIPOPROTEIN"/>
    <property type="match status" value="1"/>
</dbReference>
<proteinExistence type="predicted"/>
<dbReference type="Proteomes" id="UP000321172">
    <property type="component" value="Chromosome"/>
</dbReference>
<dbReference type="OrthoDB" id="5985781at2"/>
<evidence type="ECO:0000313" key="3">
    <source>
        <dbReference type="Proteomes" id="UP000321172"/>
    </source>
</evidence>